<name>A0A5N5J917_9ROSI</name>
<dbReference type="Proteomes" id="UP000326939">
    <property type="component" value="Chromosome 18"/>
</dbReference>
<evidence type="ECO:0000313" key="2">
    <source>
        <dbReference type="Proteomes" id="UP000326939"/>
    </source>
</evidence>
<comment type="caution">
    <text evidence="1">The sequence shown here is derived from an EMBL/GenBank/DDBJ whole genome shotgun (WGS) entry which is preliminary data.</text>
</comment>
<reference evidence="2" key="1">
    <citation type="journal article" date="2019" name="Gigascience">
        <title>De novo genome assembly of the endangered Acer yangbiense, a plant species with extremely small populations endemic to Yunnan Province, China.</title>
        <authorList>
            <person name="Yang J."/>
            <person name="Wariss H.M."/>
            <person name="Tao L."/>
            <person name="Zhang R."/>
            <person name="Yun Q."/>
            <person name="Hollingsworth P."/>
            <person name="Dao Z."/>
            <person name="Luo G."/>
            <person name="Guo H."/>
            <person name="Ma Y."/>
            <person name="Sun W."/>
        </authorList>
    </citation>
    <scope>NUCLEOTIDE SEQUENCE [LARGE SCALE GENOMIC DNA]</scope>
    <source>
        <strain evidence="2">cv. br00</strain>
    </source>
</reference>
<dbReference type="AlphaFoldDB" id="A0A5N5J917"/>
<keyword evidence="2" id="KW-1185">Reference proteome</keyword>
<evidence type="ECO:0000313" key="1">
    <source>
        <dbReference type="EMBL" id="KAB5514045.1"/>
    </source>
</evidence>
<sequence>MIGLPEGRKEIVAASRQPKLTAACLVPASGDKGKEKVECYGVNAKHDHSYPNMVEAPRNISQTDSLQTRSPTHNGYVGGSRLIHQPVERNLVPEPPDEAEWMDEGGTLGAKEASMEGQVVALVFGTIGYDKSPDFIQKK</sequence>
<dbReference type="EMBL" id="VDCV01000018">
    <property type="protein sequence ID" value="KAB5514045.1"/>
    <property type="molecule type" value="Genomic_DNA"/>
</dbReference>
<accession>A0A5N5J917</accession>
<proteinExistence type="predicted"/>
<gene>
    <name evidence="1" type="ORF">DKX38_027951</name>
</gene>
<protein>
    <submittedName>
        <fullName evidence="1">Uncharacterized protein</fullName>
    </submittedName>
</protein>
<organism evidence="1 2">
    <name type="scientific">Salix brachista</name>
    <dbReference type="NCBI Taxonomy" id="2182728"/>
    <lineage>
        <taxon>Eukaryota</taxon>
        <taxon>Viridiplantae</taxon>
        <taxon>Streptophyta</taxon>
        <taxon>Embryophyta</taxon>
        <taxon>Tracheophyta</taxon>
        <taxon>Spermatophyta</taxon>
        <taxon>Magnoliopsida</taxon>
        <taxon>eudicotyledons</taxon>
        <taxon>Gunneridae</taxon>
        <taxon>Pentapetalae</taxon>
        <taxon>rosids</taxon>
        <taxon>fabids</taxon>
        <taxon>Malpighiales</taxon>
        <taxon>Salicaceae</taxon>
        <taxon>Saliceae</taxon>
        <taxon>Salix</taxon>
    </lineage>
</organism>